<sequence length="109" mass="11010">MLGILGQVSDAGRPGELVRPPLAGRQAGSHLALSDGTGTDEALDTAVAACTTQSAHACPLRSPERTASFLTGLEPVEPGIVPTVAWRPDAGRPGEGTAEVSVRGVALTN</sequence>
<evidence type="ECO:0000313" key="3">
    <source>
        <dbReference type="Proteomes" id="UP000653493"/>
    </source>
</evidence>
<keyword evidence="3" id="KW-1185">Reference proteome</keyword>
<feature type="region of interest" description="Disordered" evidence="1">
    <location>
        <begin position="1"/>
        <end position="39"/>
    </location>
</feature>
<evidence type="ECO:0000313" key="2">
    <source>
        <dbReference type="EMBL" id="GGS31376.1"/>
    </source>
</evidence>
<dbReference type="InterPro" id="IPR029063">
    <property type="entry name" value="SAM-dependent_MTases_sf"/>
</dbReference>
<name>A0A918GEH8_STRGD</name>
<dbReference type="Gene3D" id="3.40.50.150">
    <property type="entry name" value="Vaccinia Virus protein VP39"/>
    <property type="match status" value="1"/>
</dbReference>
<reference evidence="2" key="2">
    <citation type="submission" date="2020-09" db="EMBL/GenBank/DDBJ databases">
        <authorList>
            <person name="Sun Q."/>
            <person name="Ohkuma M."/>
        </authorList>
    </citation>
    <scope>NUCLEOTIDE SEQUENCE</scope>
    <source>
        <strain evidence="2">JCM 4234</strain>
    </source>
</reference>
<organism evidence="2 3">
    <name type="scientific">Streptomyces griseoviridis</name>
    <dbReference type="NCBI Taxonomy" id="45398"/>
    <lineage>
        <taxon>Bacteria</taxon>
        <taxon>Bacillati</taxon>
        <taxon>Actinomycetota</taxon>
        <taxon>Actinomycetes</taxon>
        <taxon>Kitasatosporales</taxon>
        <taxon>Streptomycetaceae</taxon>
        <taxon>Streptomyces</taxon>
    </lineage>
</organism>
<proteinExistence type="predicted"/>
<dbReference type="Pfam" id="PF04672">
    <property type="entry name" value="Methyltransf_19"/>
    <property type="match status" value="1"/>
</dbReference>
<accession>A0A918GEH8</accession>
<protein>
    <submittedName>
        <fullName evidence="2">Uncharacterized protein</fullName>
    </submittedName>
</protein>
<comment type="caution">
    <text evidence="2">The sequence shown here is derived from an EMBL/GenBank/DDBJ whole genome shotgun (WGS) entry which is preliminary data.</text>
</comment>
<gene>
    <name evidence="2" type="ORF">GCM10010238_20540</name>
</gene>
<evidence type="ECO:0000256" key="1">
    <source>
        <dbReference type="SAM" id="MobiDB-lite"/>
    </source>
</evidence>
<dbReference type="AlphaFoldDB" id="A0A918GEH8"/>
<dbReference type="InterPro" id="IPR006764">
    <property type="entry name" value="SAM_dep_MeTrfase_SAV2177_type"/>
</dbReference>
<reference evidence="2" key="1">
    <citation type="journal article" date="2014" name="Int. J. Syst. Evol. Microbiol.">
        <title>Complete genome sequence of Corynebacterium casei LMG S-19264T (=DSM 44701T), isolated from a smear-ripened cheese.</title>
        <authorList>
            <consortium name="US DOE Joint Genome Institute (JGI-PGF)"/>
            <person name="Walter F."/>
            <person name="Albersmeier A."/>
            <person name="Kalinowski J."/>
            <person name="Ruckert C."/>
        </authorList>
    </citation>
    <scope>NUCLEOTIDE SEQUENCE</scope>
    <source>
        <strain evidence="2">JCM 4234</strain>
    </source>
</reference>
<dbReference type="Proteomes" id="UP000653493">
    <property type="component" value="Unassembled WGS sequence"/>
</dbReference>
<dbReference type="EMBL" id="BMSL01000004">
    <property type="protein sequence ID" value="GGS31376.1"/>
    <property type="molecule type" value="Genomic_DNA"/>
</dbReference>